<dbReference type="AlphaFoldDB" id="A0AAV7NQH7"/>
<evidence type="ECO:0000313" key="2">
    <source>
        <dbReference type="Proteomes" id="UP001066276"/>
    </source>
</evidence>
<dbReference type="Proteomes" id="UP001066276">
    <property type="component" value="Chromosome 8"/>
</dbReference>
<proteinExistence type="predicted"/>
<evidence type="ECO:0000313" key="1">
    <source>
        <dbReference type="EMBL" id="KAJ1118350.1"/>
    </source>
</evidence>
<keyword evidence="2" id="KW-1185">Reference proteome</keyword>
<comment type="caution">
    <text evidence="1">The sequence shown here is derived from an EMBL/GenBank/DDBJ whole genome shotgun (WGS) entry which is preliminary data.</text>
</comment>
<sequence>MEKDEYEGSRFGDGCPYTGNMKRFHVGCLGYGNVTPCRPVHSMHRIEQCDLVHHAGRRLSCTSPSAARDLAMAAIQR</sequence>
<reference evidence="1" key="1">
    <citation type="journal article" date="2022" name="bioRxiv">
        <title>Sequencing and chromosome-scale assembly of the giantPleurodeles waltlgenome.</title>
        <authorList>
            <person name="Brown T."/>
            <person name="Elewa A."/>
            <person name="Iarovenko S."/>
            <person name="Subramanian E."/>
            <person name="Araus A.J."/>
            <person name="Petzold A."/>
            <person name="Susuki M."/>
            <person name="Suzuki K.-i.T."/>
            <person name="Hayashi T."/>
            <person name="Toyoda A."/>
            <person name="Oliveira C."/>
            <person name="Osipova E."/>
            <person name="Leigh N.D."/>
            <person name="Simon A."/>
            <person name="Yun M.H."/>
        </authorList>
    </citation>
    <scope>NUCLEOTIDE SEQUENCE</scope>
    <source>
        <strain evidence="1">20211129_DDA</strain>
        <tissue evidence="1">Liver</tissue>
    </source>
</reference>
<name>A0AAV7NQH7_PLEWA</name>
<protein>
    <submittedName>
        <fullName evidence="1">Uncharacterized protein</fullName>
    </submittedName>
</protein>
<organism evidence="1 2">
    <name type="scientific">Pleurodeles waltl</name>
    <name type="common">Iberian ribbed newt</name>
    <dbReference type="NCBI Taxonomy" id="8319"/>
    <lineage>
        <taxon>Eukaryota</taxon>
        <taxon>Metazoa</taxon>
        <taxon>Chordata</taxon>
        <taxon>Craniata</taxon>
        <taxon>Vertebrata</taxon>
        <taxon>Euteleostomi</taxon>
        <taxon>Amphibia</taxon>
        <taxon>Batrachia</taxon>
        <taxon>Caudata</taxon>
        <taxon>Salamandroidea</taxon>
        <taxon>Salamandridae</taxon>
        <taxon>Pleurodelinae</taxon>
        <taxon>Pleurodeles</taxon>
    </lineage>
</organism>
<dbReference type="EMBL" id="JANPWB010000012">
    <property type="protein sequence ID" value="KAJ1118350.1"/>
    <property type="molecule type" value="Genomic_DNA"/>
</dbReference>
<gene>
    <name evidence="1" type="ORF">NDU88_006542</name>
</gene>
<accession>A0AAV7NQH7</accession>